<comment type="caution">
    <text evidence="4">The sequence shown here is derived from an EMBL/GenBank/DDBJ whole genome shotgun (WGS) entry which is preliminary data.</text>
</comment>
<dbReference type="STRING" id="1392250.A0A2I2GFX2"/>
<dbReference type="RefSeq" id="XP_024707074.1">
    <property type="nucleotide sequence ID" value="XM_024845385.1"/>
</dbReference>
<feature type="compositionally biased region" description="Basic and acidic residues" evidence="2">
    <location>
        <begin position="158"/>
        <end position="167"/>
    </location>
</feature>
<dbReference type="Gene3D" id="1.25.10.10">
    <property type="entry name" value="Leucine-rich Repeat Variant"/>
    <property type="match status" value="1"/>
</dbReference>
<feature type="region of interest" description="Disordered" evidence="2">
    <location>
        <begin position="1"/>
        <end position="287"/>
    </location>
</feature>
<evidence type="ECO:0000256" key="2">
    <source>
        <dbReference type="SAM" id="MobiDB-lite"/>
    </source>
</evidence>
<gene>
    <name evidence="4" type="ORF">P170DRAFT_376894</name>
</gene>
<dbReference type="Pfam" id="PF07814">
    <property type="entry name" value="WAPL"/>
    <property type="match status" value="1"/>
</dbReference>
<feature type="compositionally biased region" description="Polar residues" evidence="2">
    <location>
        <begin position="75"/>
        <end position="84"/>
    </location>
</feature>
<proteinExistence type="inferred from homology"/>
<evidence type="ECO:0000256" key="1">
    <source>
        <dbReference type="ARBA" id="ARBA00006854"/>
    </source>
</evidence>
<dbReference type="GeneID" id="36553085"/>
<evidence type="ECO:0000313" key="5">
    <source>
        <dbReference type="Proteomes" id="UP000234275"/>
    </source>
</evidence>
<feature type="compositionally biased region" description="Basic and acidic residues" evidence="2">
    <location>
        <begin position="85"/>
        <end position="97"/>
    </location>
</feature>
<reference evidence="4 5" key="1">
    <citation type="submission" date="2016-12" db="EMBL/GenBank/DDBJ databases">
        <title>The genomes of Aspergillus section Nigri reveals drivers in fungal speciation.</title>
        <authorList>
            <consortium name="DOE Joint Genome Institute"/>
            <person name="Vesth T.C."/>
            <person name="Nybo J."/>
            <person name="Theobald S."/>
            <person name="Brandl J."/>
            <person name="Frisvad J.C."/>
            <person name="Nielsen K.F."/>
            <person name="Lyhne E.K."/>
            <person name="Kogle M.E."/>
            <person name="Kuo A."/>
            <person name="Riley R."/>
            <person name="Clum A."/>
            <person name="Nolan M."/>
            <person name="Lipzen A."/>
            <person name="Salamov A."/>
            <person name="Henrissat B."/>
            <person name="Wiebenga A."/>
            <person name="De Vries R.P."/>
            <person name="Grigoriev I.V."/>
            <person name="Mortensen U.H."/>
            <person name="Andersen M.R."/>
            <person name="Baker S.E."/>
        </authorList>
    </citation>
    <scope>NUCLEOTIDE SEQUENCE [LARGE SCALE GENOMIC DNA]</scope>
    <source>
        <strain evidence="4 5">IBT 23096</strain>
    </source>
</reference>
<dbReference type="InterPro" id="IPR039874">
    <property type="entry name" value="WAPL"/>
</dbReference>
<feature type="compositionally biased region" description="Basic and acidic residues" evidence="2">
    <location>
        <begin position="262"/>
        <end position="272"/>
    </location>
</feature>
<dbReference type="EMBL" id="MSFO01000002">
    <property type="protein sequence ID" value="PLB51772.1"/>
    <property type="molecule type" value="Genomic_DNA"/>
</dbReference>
<dbReference type="AlphaFoldDB" id="A0A2I2GFX2"/>
<protein>
    <recommendedName>
        <fullName evidence="3">Wings apart-like protein C-terminal domain-containing protein</fullName>
    </recommendedName>
</protein>
<sequence length="816" mass="90394">MRQQTRKTVTYGKSRSGSTQNVTDKKSEISAPQVSNRARKDPKVTAESIRSNNPIPSLENEPGKPNNIDACKSTAPYTVSQCASDTRHSESGEPDTPRRKRPKSNRTATATPVEGHSLHRSPQASGVGTAYDLGGSSGDSQDAVNCQLQTKNNITPLHKRDTRDQASRKALGFDHSLITPSVRRAPTKREFPLKRKSPAVSHTIGTERLKDSPSTAGNHQKTTRTRKRLVDSLVPSDDSTVEGNPVSARDKRPGSSNRRHRSSSESKVDHSGDTSFADIPRQPSLTSSMLRGSRVTYARQRSFLNDISFLDSLSDGKPVAPLESHDLSQSRSSALHLQLLHGVDDEDSDKIDSKPVRSIHELRQAGENARFRETVEFILEDIEGSSNSVSDRCDGYVRLCIKLLEPRLVRQFCECGFEERLMESTTDNLDIISASLALCAYSLIFKSGFFPFALSSRFWQKIMQISLQPLGSEINFLCLVDRQSTSISKSVRLTLRKNLPPILSAVCEQQLSTTSPCFLALSGVNLFLLHLRQKVRSVEPISTPLLTQLISLLITINPEEESTTQKFEISALVLSILDSYTVLSSGPWDHSQCNSFGLLSRLRWLLYPNQFDQNRKILGLYIRVIMNITNTDPALCKELATPELVAGLVGIVTAELRHVPDDSAAKENSSLNIVILALGALTNLAEKNESSRAVFLMSERNSTSFFQLLLQQFSYGTNSLEQAHSVSEVQKNVVVGYLSILLATLCLNEEILSQLQKTLDNGLTLILSTTEEFLQYHQKIEQDSFPREGRDDGGAGLSTRLEQIISGLRQLDAYRQ</sequence>
<comment type="similarity">
    <text evidence="1">Belongs to the WAPL family.</text>
</comment>
<organism evidence="4 5">
    <name type="scientific">Aspergillus steynii IBT 23096</name>
    <dbReference type="NCBI Taxonomy" id="1392250"/>
    <lineage>
        <taxon>Eukaryota</taxon>
        <taxon>Fungi</taxon>
        <taxon>Dikarya</taxon>
        <taxon>Ascomycota</taxon>
        <taxon>Pezizomycotina</taxon>
        <taxon>Eurotiomycetes</taxon>
        <taxon>Eurotiomycetidae</taxon>
        <taxon>Eurotiales</taxon>
        <taxon>Aspergillaceae</taxon>
        <taxon>Aspergillus</taxon>
        <taxon>Aspergillus subgen. Circumdati</taxon>
    </lineage>
</organism>
<dbReference type="VEuPathDB" id="FungiDB:P170DRAFT_376894"/>
<dbReference type="InterPro" id="IPR022771">
    <property type="entry name" value="WAPL_C"/>
</dbReference>
<dbReference type="PANTHER" id="PTHR22100">
    <property type="entry name" value="WINGS APART-LIKE PROTEIN HOMOLOG"/>
    <property type="match status" value="1"/>
</dbReference>
<feature type="domain" description="Wings apart-like protein C-terminal" evidence="3">
    <location>
        <begin position="355"/>
        <end position="690"/>
    </location>
</feature>
<evidence type="ECO:0000259" key="3">
    <source>
        <dbReference type="Pfam" id="PF07814"/>
    </source>
</evidence>
<feature type="compositionally biased region" description="Polar residues" evidence="2">
    <location>
        <begin position="138"/>
        <end position="155"/>
    </location>
</feature>
<name>A0A2I2GFX2_9EURO</name>
<dbReference type="Proteomes" id="UP000234275">
    <property type="component" value="Unassembled WGS sequence"/>
</dbReference>
<keyword evidence="5" id="KW-1185">Reference proteome</keyword>
<dbReference type="OrthoDB" id="5976022at2759"/>
<dbReference type="InterPro" id="IPR011989">
    <property type="entry name" value="ARM-like"/>
</dbReference>
<feature type="compositionally biased region" description="Polar residues" evidence="2">
    <location>
        <begin position="1"/>
        <end position="22"/>
    </location>
</feature>
<accession>A0A2I2GFX2</accession>
<dbReference type="PANTHER" id="PTHR22100:SF13">
    <property type="entry name" value="WINGS APART-LIKE PROTEIN HOMOLOG"/>
    <property type="match status" value="1"/>
</dbReference>
<evidence type="ECO:0000313" key="4">
    <source>
        <dbReference type="EMBL" id="PLB51772.1"/>
    </source>
</evidence>